<organism evidence="1 2">
    <name type="scientific">Bergeriella denitrificans</name>
    <name type="common">Neisseria denitrificans</name>
    <dbReference type="NCBI Taxonomy" id="494"/>
    <lineage>
        <taxon>Bacteria</taxon>
        <taxon>Pseudomonadati</taxon>
        <taxon>Pseudomonadota</taxon>
        <taxon>Betaproteobacteria</taxon>
        <taxon>Neisseriales</taxon>
        <taxon>Neisseriaceae</taxon>
        <taxon>Bergeriella</taxon>
    </lineage>
</organism>
<gene>
    <name evidence="1" type="ORF">NCTC10295_01584</name>
</gene>
<dbReference type="AlphaFoldDB" id="A0A378UI12"/>
<proteinExistence type="predicted"/>
<accession>A0A378UI12</accession>
<dbReference type="Proteomes" id="UP000254651">
    <property type="component" value="Unassembled WGS sequence"/>
</dbReference>
<evidence type="ECO:0000313" key="2">
    <source>
        <dbReference type="Proteomes" id="UP000254651"/>
    </source>
</evidence>
<evidence type="ECO:0000313" key="1">
    <source>
        <dbReference type="EMBL" id="STZ76800.1"/>
    </source>
</evidence>
<protein>
    <submittedName>
        <fullName evidence="1">Uncharacterized protein</fullName>
    </submittedName>
</protein>
<reference evidence="1 2" key="1">
    <citation type="submission" date="2018-06" db="EMBL/GenBank/DDBJ databases">
        <authorList>
            <consortium name="Pathogen Informatics"/>
            <person name="Doyle S."/>
        </authorList>
    </citation>
    <scope>NUCLEOTIDE SEQUENCE [LARGE SCALE GENOMIC DNA]</scope>
    <source>
        <strain evidence="1 2">NCTC10295</strain>
    </source>
</reference>
<dbReference type="EMBL" id="UGQS01000002">
    <property type="protein sequence ID" value="STZ76800.1"/>
    <property type="molecule type" value="Genomic_DNA"/>
</dbReference>
<keyword evidence="2" id="KW-1185">Reference proteome</keyword>
<sequence>MHFLHIAFSDTPVSNKSFRIKGVYRHSKPCRIQGYPTYALLTLLVAESDPKQKDTLIRLMMHMLQASV</sequence>
<name>A0A378UI12_BERDE</name>